<dbReference type="Pfam" id="PF05170">
    <property type="entry name" value="AsmA"/>
    <property type="match status" value="2"/>
</dbReference>
<name>A0A1H7I6R1_9PROT</name>
<reference evidence="3 4" key="1">
    <citation type="submission" date="2016-10" db="EMBL/GenBank/DDBJ databases">
        <authorList>
            <person name="de Groot N.N."/>
        </authorList>
    </citation>
    <scope>NUCLEOTIDE SEQUENCE [LARGE SCALE GENOMIC DNA]</scope>
    <source>
        <strain evidence="3 4">Nv1</strain>
    </source>
</reference>
<dbReference type="InterPro" id="IPR007844">
    <property type="entry name" value="AsmA"/>
</dbReference>
<feature type="compositionally biased region" description="Basic and acidic residues" evidence="1">
    <location>
        <begin position="329"/>
        <end position="340"/>
    </location>
</feature>
<evidence type="ECO:0000313" key="4">
    <source>
        <dbReference type="Proteomes" id="UP000198620"/>
    </source>
</evidence>
<accession>A0A1H7I6R1</accession>
<feature type="region of interest" description="Disordered" evidence="1">
    <location>
        <begin position="318"/>
        <end position="340"/>
    </location>
</feature>
<dbReference type="EMBL" id="FOBH01000002">
    <property type="protein sequence ID" value="SEK57160.1"/>
    <property type="molecule type" value="Genomic_DNA"/>
</dbReference>
<dbReference type="AlphaFoldDB" id="A0A1H7I6R1"/>
<keyword evidence="4" id="KW-1185">Reference proteome</keyword>
<feature type="domain" description="AsmA" evidence="2">
    <location>
        <begin position="144"/>
        <end position="527"/>
    </location>
</feature>
<dbReference type="PANTHER" id="PTHR30441:SF9">
    <property type="entry name" value="ASMA FAMILY PROTEIN YHJG"/>
    <property type="match status" value="1"/>
</dbReference>
<evidence type="ECO:0000313" key="3">
    <source>
        <dbReference type="EMBL" id="SEK57160.1"/>
    </source>
</evidence>
<dbReference type="PANTHER" id="PTHR30441">
    <property type="entry name" value="DUF748 DOMAIN-CONTAINING PROTEIN"/>
    <property type="match status" value="1"/>
</dbReference>
<feature type="domain" description="AsmA" evidence="2">
    <location>
        <begin position="3"/>
        <end position="121"/>
    </location>
</feature>
<proteinExistence type="predicted"/>
<dbReference type="STRING" id="1233.SAMN05216387_10250"/>
<evidence type="ECO:0000259" key="2">
    <source>
        <dbReference type="Pfam" id="PF05170"/>
    </source>
</evidence>
<dbReference type="GO" id="GO:0090313">
    <property type="term" value="P:regulation of protein targeting to membrane"/>
    <property type="evidence" value="ECO:0007669"/>
    <property type="project" value="TreeGrafter"/>
</dbReference>
<dbReference type="GO" id="GO:0005886">
    <property type="term" value="C:plasma membrane"/>
    <property type="evidence" value="ECO:0007669"/>
    <property type="project" value="TreeGrafter"/>
</dbReference>
<sequence length="648" mass="69649">MSVLSVLLILVVAFAIWFDWNMIKPYVERQVTEKTGREFVIGGDLDVKLSLNPLVSAEGLSLANADWGTQQPMLGVDRLQFRISLLDLLAGHVVLPEVSVSQPKILLEKSADGKRNWDLKKEEKEAELPKIGKLTLDRGIVFFRDPKTKTDITAKISTDGAADAREASINVSAEGKYAGLSFAAQGQGGGVLTLTDETLPYPIKAKVEIGTTRAALDGTITGLAKLAEMDLQLDMSGEDLSALYPIVGIVIFPSPPYQISGRVLHQKSEWSMEGFSGHVGESDLGGSILFDTGGKRPMLRGDVVSKVLDLNDLKGFIGARRAPQPQDTPAEKQEKKASIEAQRDRLLPDQKFSVERLRAMDADVKFTGASIRNKDLPVEHLVSHLKIDDGLMTLDPANFAVAGGNIVSNLTINARKDVPAAEARIDVKRLQLPKLFPKVELTHGAAGVIGGSTRLKGHGESVGALLASADGKFGLVMSGGEISEMLLAALDLDAAKLIKLLFTGDKNVPVRCAVIDYDVKEGIMDSKAFVIDTEKTIVLGEGHINLAEETIKMKLSPQPKEWGFPSLRTPVHIAGTLKKPTVYPDKMLAIRIGAAVALGVLATPAAALIPLIELGTGEDANCRALIASVKQPQPAQPSRTQTKKKSNN</sequence>
<dbReference type="InterPro" id="IPR052894">
    <property type="entry name" value="AsmA-related"/>
</dbReference>
<evidence type="ECO:0000256" key="1">
    <source>
        <dbReference type="SAM" id="MobiDB-lite"/>
    </source>
</evidence>
<dbReference type="Proteomes" id="UP000198620">
    <property type="component" value="Unassembled WGS sequence"/>
</dbReference>
<gene>
    <name evidence="3" type="ORF">SAMN05216387_10250</name>
</gene>
<protein>
    <recommendedName>
        <fullName evidence="2">AsmA domain-containing protein</fullName>
    </recommendedName>
</protein>
<organism evidence="3 4">
    <name type="scientific">Nitrosovibrio tenuis</name>
    <dbReference type="NCBI Taxonomy" id="1233"/>
    <lineage>
        <taxon>Bacteria</taxon>
        <taxon>Pseudomonadati</taxon>
        <taxon>Pseudomonadota</taxon>
        <taxon>Betaproteobacteria</taxon>
        <taxon>Nitrosomonadales</taxon>
        <taxon>Nitrosomonadaceae</taxon>
        <taxon>Nitrosovibrio</taxon>
    </lineage>
</organism>